<keyword evidence="2" id="KW-1185">Reference proteome</keyword>
<proteinExistence type="predicted"/>
<sequence length="296" mass="32634">MLTGIAVKIEELPEPAVEGIPTIHEMAKKGWTKSKQYVRKTGRALERGFGKWTGLISDTDTNISDNATARRPSEPLKPNPLRKHGVVSRTAATYPGRRKHTTLTPTEMGRLKSESRSGSAHAAPSTSQPAQNGSGVSALSNRNNSINRCISAYPLNMTIAQSQAHVSQQSRATNANLSLRCQICSLWFPGFNSLRKHNEQHHRGQGGSQPAKKDSEVVADPSVGEDADEELFVECKIAGCSETFSSDELRMKHQAGKHLGELEEVFSCRICWANFPNETSWRRHEVAAHPDPEYRP</sequence>
<reference evidence="1" key="1">
    <citation type="journal article" date="2020" name="Stud. Mycol.">
        <title>101 Dothideomycetes genomes: a test case for predicting lifestyles and emergence of pathogens.</title>
        <authorList>
            <person name="Haridas S."/>
            <person name="Albert R."/>
            <person name="Binder M."/>
            <person name="Bloem J."/>
            <person name="Labutti K."/>
            <person name="Salamov A."/>
            <person name="Andreopoulos B."/>
            <person name="Baker S."/>
            <person name="Barry K."/>
            <person name="Bills G."/>
            <person name="Bluhm B."/>
            <person name="Cannon C."/>
            <person name="Castanera R."/>
            <person name="Culley D."/>
            <person name="Daum C."/>
            <person name="Ezra D."/>
            <person name="Gonzalez J."/>
            <person name="Henrissat B."/>
            <person name="Kuo A."/>
            <person name="Liang C."/>
            <person name="Lipzen A."/>
            <person name="Lutzoni F."/>
            <person name="Magnuson J."/>
            <person name="Mondo S."/>
            <person name="Nolan M."/>
            <person name="Ohm R."/>
            <person name="Pangilinan J."/>
            <person name="Park H.-J."/>
            <person name="Ramirez L."/>
            <person name="Alfaro M."/>
            <person name="Sun H."/>
            <person name="Tritt A."/>
            <person name="Yoshinaga Y."/>
            <person name="Zwiers L.-H."/>
            <person name="Turgeon B."/>
            <person name="Goodwin S."/>
            <person name="Spatafora J."/>
            <person name="Crous P."/>
            <person name="Grigoriev I."/>
        </authorList>
    </citation>
    <scope>NUCLEOTIDE SEQUENCE</scope>
    <source>
        <strain evidence="1">CBS 525.71</strain>
    </source>
</reference>
<name>A0ACB6S8R8_9PLEO</name>
<dbReference type="Proteomes" id="UP000799754">
    <property type="component" value="Unassembled WGS sequence"/>
</dbReference>
<protein>
    <submittedName>
        <fullName evidence="1">Uncharacterized protein</fullName>
    </submittedName>
</protein>
<dbReference type="EMBL" id="MU006709">
    <property type="protein sequence ID" value="KAF2629744.1"/>
    <property type="molecule type" value="Genomic_DNA"/>
</dbReference>
<comment type="caution">
    <text evidence="1">The sequence shown here is derived from an EMBL/GenBank/DDBJ whole genome shotgun (WGS) entry which is preliminary data.</text>
</comment>
<evidence type="ECO:0000313" key="2">
    <source>
        <dbReference type="Proteomes" id="UP000799754"/>
    </source>
</evidence>
<evidence type="ECO:0000313" key="1">
    <source>
        <dbReference type="EMBL" id="KAF2629744.1"/>
    </source>
</evidence>
<accession>A0ACB6S8R8</accession>
<organism evidence="1 2">
    <name type="scientific">Macroventuria anomochaeta</name>
    <dbReference type="NCBI Taxonomy" id="301207"/>
    <lineage>
        <taxon>Eukaryota</taxon>
        <taxon>Fungi</taxon>
        <taxon>Dikarya</taxon>
        <taxon>Ascomycota</taxon>
        <taxon>Pezizomycotina</taxon>
        <taxon>Dothideomycetes</taxon>
        <taxon>Pleosporomycetidae</taxon>
        <taxon>Pleosporales</taxon>
        <taxon>Pleosporineae</taxon>
        <taxon>Didymellaceae</taxon>
        <taxon>Macroventuria</taxon>
    </lineage>
</organism>
<gene>
    <name evidence="1" type="ORF">BU25DRAFT_273426</name>
</gene>